<keyword evidence="6" id="KW-0479">Metal-binding</keyword>
<dbReference type="InterPro" id="IPR001697">
    <property type="entry name" value="Pyr_Knase"/>
</dbReference>
<evidence type="ECO:0000313" key="17">
    <source>
        <dbReference type="EMBL" id="KAJ8603865.1"/>
    </source>
</evidence>
<reference evidence="17" key="1">
    <citation type="submission" date="2023-01" db="EMBL/GenBank/DDBJ databases">
        <title>Metagenome sequencing of chrysophaentin producing Chrysophaeum taylorii.</title>
        <authorList>
            <person name="Davison J."/>
            <person name="Bewley C."/>
        </authorList>
    </citation>
    <scope>NUCLEOTIDE SEQUENCE</scope>
    <source>
        <strain evidence="17">NIES-1699</strain>
    </source>
</reference>
<dbReference type="InterPro" id="IPR015793">
    <property type="entry name" value="Pyrv_Knase_brl"/>
</dbReference>
<dbReference type="Gene3D" id="3.40.1380.20">
    <property type="entry name" value="Pyruvate kinase, C-terminal domain"/>
    <property type="match status" value="1"/>
</dbReference>
<keyword evidence="18" id="KW-1185">Reference proteome</keyword>
<evidence type="ECO:0000256" key="9">
    <source>
        <dbReference type="ARBA" id="ARBA00022840"/>
    </source>
</evidence>
<comment type="caution">
    <text evidence="17">The sequence shown here is derived from an EMBL/GenBank/DDBJ whole genome shotgun (WGS) entry which is preliminary data.</text>
</comment>
<evidence type="ECO:0000256" key="5">
    <source>
        <dbReference type="ARBA" id="ARBA00022679"/>
    </source>
</evidence>
<dbReference type="Pfam" id="PF00224">
    <property type="entry name" value="PK"/>
    <property type="match status" value="1"/>
</dbReference>
<evidence type="ECO:0000256" key="14">
    <source>
        <dbReference type="SAM" id="SignalP"/>
    </source>
</evidence>
<dbReference type="SUPFAM" id="SSF51621">
    <property type="entry name" value="Phosphoenolpyruvate/pyruvate domain"/>
    <property type="match status" value="1"/>
</dbReference>
<feature type="chain" id="PRO_5041959399" description="Pyruvate kinase" evidence="14">
    <location>
        <begin position="20"/>
        <end position="570"/>
    </location>
</feature>
<comment type="similarity">
    <text evidence="3 13">Belongs to the pyruvate kinase family.</text>
</comment>
<protein>
    <recommendedName>
        <fullName evidence="4 13">Pyruvate kinase</fullName>
        <ecNumber evidence="4 13">2.7.1.40</ecNumber>
    </recommendedName>
</protein>
<dbReference type="AlphaFoldDB" id="A0AAD7XPP1"/>
<dbReference type="InterPro" id="IPR036918">
    <property type="entry name" value="Pyrv_Knase_C_sf"/>
</dbReference>
<keyword evidence="14" id="KW-0732">Signal</keyword>
<comment type="pathway">
    <text evidence="2 13">Carbohydrate degradation; glycolysis; pyruvate from D-glyceraldehyde 3-phosphate: step 5/5.</text>
</comment>
<keyword evidence="8 13" id="KW-0418">Kinase</keyword>
<keyword evidence="5 13" id="KW-0808">Transferase</keyword>
<dbReference type="GO" id="GO:0005524">
    <property type="term" value="F:ATP binding"/>
    <property type="evidence" value="ECO:0007669"/>
    <property type="project" value="UniProtKB-KW"/>
</dbReference>
<sequence>MMVAWVVAAWLVAIKGVTSFVAPPVAPVLSGVVASSRRLPSVFEVANPEVAEASIKVPDSLPGTPERWVKATKQLATLGPASSTLEMIEALFLAGVDVFRLNFSHGKHEEKAELVKKIREVEDKYKRPIAVLADLQGPKLRVGVFEKDSAKLTKGQKFRFDLDDEPGDADRVQLPHPEIIGTLRVGDTLLVDDGKLRMTVIATGDEFVETTVEVAGTISNRKGVNTPSVVLPISPLTEKDRKDLAFALTLGVDWVALSFVQRPQDIVELRDFVVANSPSSEVSENVKVMAKLEKPAAVADPSLAEIIALCDGIMVARGDLGVEMAPEDVPIIQKRIITECRTQGKPVVVATQMLESMIDSPTPTRAECSDIATAIYDGADAVMLSAESAAGSYPIEAVTMQRRVISRVEADALYRQAQTNNLALVTPEKTATDAITLAARQVVDTVSAKCLCIFTTRGTTVLRAANRRPTAPILALTPQIATARSLSLVWGVYSRVMQVDSEDEFDDVLFDAIAIATNAGYLKQPTDLAVITAGVPFSTPGAANVIRVVPALGPREWPEVLCFPETEECV</sequence>
<feature type="domain" description="Pyruvate kinase C-terminal" evidence="16">
    <location>
        <begin position="433"/>
        <end position="549"/>
    </location>
</feature>
<dbReference type="NCBIfam" id="TIGR01064">
    <property type="entry name" value="pyruv_kin"/>
    <property type="match status" value="1"/>
</dbReference>
<keyword evidence="7" id="KW-0547">Nucleotide-binding</keyword>
<dbReference type="InterPro" id="IPR011037">
    <property type="entry name" value="Pyrv_Knase-like_insert_dom_sf"/>
</dbReference>
<evidence type="ECO:0000256" key="6">
    <source>
        <dbReference type="ARBA" id="ARBA00022723"/>
    </source>
</evidence>
<dbReference type="PANTHER" id="PTHR11817">
    <property type="entry name" value="PYRUVATE KINASE"/>
    <property type="match status" value="1"/>
</dbReference>
<evidence type="ECO:0000256" key="7">
    <source>
        <dbReference type="ARBA" id="ARBA00022741"/>
    </source>
</evidence>
<evidence type="ECO:0000259" key="16">
    <source>
        <dbReference type="Pfam" id="PF02887"/>
    </source>
</evidence>
<comment type="cofactor">
    <cofactor evidence="1">
        <name>K(+)</name>
        <dbReference type="ChEBI" id="CHEBI:29103"/>
    </cofactor>
</comment>
<keyword evidence="10 13" id="KW-0460">Magnesium</keyword>
<dbReference type="GO" id="GO:0000287">
    <property type="term" value="F:magnesium ion binding"/>
    <property type="evidence" value="ECO:0007669"/>
    <property type="project" value="InterPro"/>
</dbReference>
<dbReference type="SUPFAM" id="SSF50800">
    <property type="entry name" value="PK beta-barrel domain-like"/>
    <property type="match status" value="1"/>
</dbReference>
<gene>
    <name evidence="17" type="ORF">CTAYLR_000334</name>
</gene>
<dbReference type="Pfam" id="PF02887">
    <property type="entry name" value="PK_C"/>
    <property type="match status" value="1"/>
</dbReference>
<evidence type="ECO:0000313" key="18">
    <source>
        <dbReference type="Proteomes" id="UP001230188"/>
    </source>
</evidence>
<dbReference type="NCBIfam" id="NF004978">
    <property type="entry name" value="PRK06354.1"/>
    <property type="match status" value="1"/>
</dbReference>
<dbReference type="Proteomes" id="UP001230188">
    <property type="component" value="Unassembled WGS sequence"/>
</dbReference>
<evidence type="ECO:0000256" key="2">
    <source>
        <dbReference type="ARBA" id="ARBA00004997"/>
    </source>
</evidence>
<evidence type="ECO:0000256" key="11">
    <source>
        <dbReference type="ARBA" id="ARBA00023152"/>
    </source>
</evidence>
<keyword evidence="9" id="KW-0067">ATP-binding</keyword>
<keyword evidence="11 13" id="KW-0324">Glycolysis</keyword>
<dbReference type="NCBIfam" id="NF004491">
    <property type="entry name" value="PRK05826.1"/>
    <property type="match status" value="1"/>
</dbReference>
<evidence type="ECO:0000256" key="12">
    <source>
        <dbReference type="ARBA" id="ARBA00023317"/>
    </source>
</evidence>
<dbReference type="InterPro" id="IPR015806">
    <property type="entry name" value="Pyrv_Knase_insert_dom_sf"/>
</dbReference>
<comment type="catalytic activity">
    <reaction evidence="13">
        <text>pyruvate + ATP = phosphoenolpyruvate + ADP + H(+)</text>
        <dbReference type="Rhea" id="RHEA:18157"/>
        <dbReference type="ChEBI" id="CHEBI:15361"/>
        <dbReference type="ChEBI" id="CHEBI:15378"/>
        <dbReference type="ChEBI" id="CHEBI:30616"/>
        <dbReference type="ChEBI" id="CHEBI:58702"/>
        <dbReference type="ChEBI" id="CHEBI:456216"/>
        <dbReference type="EC" id="2.7.1.40"/>
    </reaction>
</comment>
<evidence type="ECO:0000256" key="4">
    <source>
        <dbReference type="ARBA" id="ARBA00012142"/>
    </source>
</evidence>
<dbReference type="InterPro" id="IPR015813">
    <property type="entry name" value="Pyrv/PenolPyrv_kinase-like_dom"/>
</dbReference>
<dbReference type="InterPro" id="IPR040442">
    <property type="entry name" value="Pyrv_kinase-like_dom_sf"/>
</dbReference>
<name>A0AAD7XPP1_9STRA</name>
<dbReference type="SUPFAM" id="SSF52935">
    <property type="entry name" value="PK C-terminal domain-like"/>
    <property type="match status" value="1"/>
</dbReference>
<dbReference type="GO" id="GO:0016301">
    <property type="term" value="F:kinase activity"/>
    <property type="evidence" value="ECO:0007669"/>
    <property type="project" value="UniProtKB-KW"/>
</dbReference>
<evidence type="ECO:0000259" key="15">
    <source>
        <dbReference type="Pfam" id="PF00224"/>
    </source>
</evidence>
<dbReference type="FunFam" id="2.40.33.10:FF:000001">
    <property type="entry name" value="Pyruvate kinase"/>
    <property type="match status" value="1"/>
</dbReference>
<accession>A0AAD7XPP1</accession>
<dbReference type="GO" id="GO:0030955">
    <property type="term" value="F:potassium ion binding"/>
    <property type="evidence" value="ECO:0007669"/>
    <property type="project" value="InterPro"/>
</dbReference>
<dbReference type="EMBL" id="JAQMWT010000344">
    <property type="protein sequence ID" value="KAJ8603865.1"/>
    <property type="molecule type" value="Genomic_DNA"/>
</dbReference>
<dbReference type="PRINTS" id="PR01050">
    <property type="entry name" value="PYRUVTKNASE"/>
</dbReference>
<evidence type="ECO:0000256" key="8">
    <source>
        <dbReference type="ARBA" id="ARBA00022777"/>
    </source>
</evidence>
<dbReference type="EC" id="2.7.1.40" evidence="4 13"/>
<evidence type="ECO:0000256" key="10">
    <source>
        <dbReference type="ARBA" id="ARBA00022842"/>
    </source>
</evidence>
<proteinExistence type="inferred from homology"/>
<dbReference type="InterPro" id="IPR015795">
    <property type="entry name" value="Pyrv_Knase_C"/>
</dbReference>
<dbReference type="GO" id="GO:0004743">
    <property type="term" value="F:pyruvate kinase activity"/>
    <property type="evidence" value="ECO:0007669"/>
    <property type="project" value="UniProtKB-EC"/>
</dbReference>
<evidence type="ECO:0000256" key="13">
    <source>
        <dbReference type="RuleBase" id="RU000504"/>
    </source>
</evidence>
<feature type="domain" description="Pyruvate kinase barrel" evidence="15">
    <location>
        <begin position="70"/>
        <end position="398"/>
    </location>
</feature>
<evidence type="ECO:0000256" key="3">
    <source>
        <dbReference type="ARBA" id="ARBA00008663"/>
    </source>
</evidence>
<keyword evidence="12" id="KW-0670">Pyruvate</keyword>
<dbReference type="Gene3D" id="2.40.33.10">
    <property type="entry name" value="PK beta-barrel domain-like"/>
    <property type="match status" value="1"/>
</dbReference>
<dbReference type="Gene3D" id="3.20.20.60">
    <property type="entry name" value="Phosphoenolpyruvate-binding domains"/>
    <property type="match status" value="1"/>
</dbReference>
<feature type="signal peptide" evidence="14">
    <location>
        <begin position="1"/>
        <end position="19"/>
    </location>
</feature>
<evidence type="ECO:0000256" key="1">
    <source>
        <dbReference type="ARBA" id="ARBA00001958"/>
    </source>
</evidence>
<organism evidence="17 18">
    <name type="scientific">Chrysophaeum taylorii</name>
    <dbReference type="NCBI Taxonomy" id="2483200"/>
    <lineage>
        <taxon>Eukaryota</taxon>
        <taxon>Sar</taxon>
        <taxon>Stramenopiles</taxon>
        <taxon>Ochrophyta</taxon>
        <taxon>Pelagophyceae</taxon>
        <taxon>Pelagomonadales</taxon>
        <taxon>Pelagomonadaceae</taxon>
        <taxon>Chrysophaeum</taxon>
    </lineage>
</organism>